<proteinExistence type="predicted"/>
<evidence type="ECO:0000313" key="2">
    <source>
        <dbReference type="Proteomes" id="UP001597479"/>
    </source>
</evidence>
<evidence type="ECO:0008006" key="3">
    <source>
        <dbReference type="Google" id="ProtNLM"/>
    </source>
</evidence>
<reference evidence="2" key="1">
    <citation type="journal article" date="2019" name="Int. J. Syst. Evol. Microbiol.">
        <title>The Global Catalogue of Microorganisms (GCM) 10K type strain sequencing project: providing services to taxonomists for standard genome sequencing and annotation.</title>
        <authorList>
            <consortium name="The Broad Institute Genomics Platform"/>
            <consortium name="The Broad Institute Genome Sequencing Center for Infectious Disease"/>
            <person name="Wu L."/>
            <person name="Ma J."/>
        </authorList>
    </citation>
    <scope>NUCLEOTIDE SEQUENCE [LARGE SCALE GENOMIC DNA]</scope>
    <source>
        <strain evidence="2">CCM 7044</strain>
    </source>
</reference>
<protein>
    <recommendedName>
        <fullName evidence="3">DUF1795 domain-containing protein</fullName>
    </recommendedName>
</protein>
<name>A0ABW5W0K9_9MICO</name>
<comment type="caution">
    <text evidence="1">The sequence shown here is derived from an EMBL/GenBank/DDBJ whole genome shotgun (WGS) entry which is preliminary data.</text>
</comment>
<dbReference type="Proteomes" id="UP001597479">
    <property type="component" value="Unassembled WGS sequence"/>
</dbReference>
<organism evidence="1 2">
    <name type="scientific">Promicromonospora vindobonensis</name>
    <dbReference type="NCBI Taxonomy" id="195748"/>
    <lineage>
        <taxon>Bacteria</taxon>
        <taxon>Bacillati</taxon>
        <taxon>Actinomycetota</taxon>
        <taxon>Actinomycetes</taxon>
        <taxon>Micrococcales</taxon>
        <taxon>Promicromonosporaceae</taxon>
        <taxon>Promicromonospora</taxon>
    </lineage>
</organism>
<gene>
    <name evidence="1" type="ORF">ACFS27_27990</name>
</gene>
<sequence>MTEVKQIRIADSDMRIVLPGTWVRVPLDSEEVAVAFAKRLVKRQTGKADRLARARREAVQELVSSARDAVGIGVHTYLMSLEILPGIPFPAAMLLRDDEWPAESLPALQAGNIEEALTTGFPEVEVTEGVSGLIARRWEMVRQQVGEEEFMTMRLEYFLPYPDGAGLLMVRANMSNIPGGEPFATLFNEIVDSITFPAVVDEAADEAQGAVTVSPAVEVAQEPARNPA</sequence>
<keyword evidence="2" id="KW-1185">Reference proteome</keyword>
<dbReference type="EMBL" id="JBHUOG010000002">
    <property type="protein sequence ID" value="MFD2797427.1"/>
    <property type="molecule type" value="Genomic_DNA"/>
</dbReference>
<accession>A0ABW5W0K9</accession>
<dbReference type="RefSeq" id="WP_377190436.1">
    <property type="nucleotide sequence ID" value="NZ_JBHUOG010000002.1"/>
</dbReference>
<evidence type="ECO:0000313" key="1">
    <source>
        <dbReference type="EMBL" id="MFD2797427.1"/>
    </source>
</evidence>